<feature type="region of interest" description="Disordered" evidence="1">
    <location>
        <begin position="77"/>
        <end position="113"/>
    </location>
</feature>
<feature type="transmembrane region" description="Helical" evidence="2">
    <location>
        <begin position="355"/>
        <end position="375"/>
    </location>
</feature>
<gene>
    <name evidence="3" type="ORF">TWF679_005564</name>
</gene>
<evidence type="ECO:0000313" key="4">
    <source>
        <dbReference type="Proteomes" id="UP000614610"/>
    </source>
</evidence>
<comment type="caution">
    <text evidence="3">The sequence shown here is derived from an EMBL/GenBank/DDBJ whole genome shotgun (WGS) entry which is preliminary data.</text>
</comment>
<accession>A0A8H8VBU8</accession>
<dbReference type="Proteomes" id="UP000614610">
    <property type="component" value="Unassembled WGS sequence"/>
</dbReference>
<feature type="transmembrane region" description="Helical" evidence="2">
    <location>
        <begin position="287"/>
        <end position="311"/>
    </location>
</feature>
<proteinExistence type="predicted"/>
<feature type="transmembrane region" description="Helical" evidence="2">
    <location>
        <begin position="150"/>
        <end position="169"/>
    </location>
</feature>
<dbReference type="OrthoDB" id="5344644at2759"/>
<evidence type="ECO:0000256" key="1">
    <source>
        <dbReference type="SAM" id="MobiDB-lite"/>
    </source>
</evidence>
<feature type="transmembrane region" description="Helical" evidence="2">
    <location>
        <begin position="317"/>
        <end position="334"/>
    </location>
</feature>
<keyword evidence="2" id="KW-1133">Transmembrane helix</keyword>
<keyword evidence="2" id="KW-0812">Transmembrane</keyword>
<dbReference type="AlphaFoldDB" id="A0A8H8VBU8"/>
<evidence type="ECO:0000256" key="2">
    <source>
        <dbReference type="SAM" id="Phobius"/>
    </source>
</evidence>
<protein>
    <submittedName>
        <fullName evidence="3">Uncharacterized protein</fullName>
    </submittedName>
</protein>
<dbReference type="EMBL" id="WIWT01000027">
    <property type="protein sequence ID" value="KAF3212995.1"/>
    <property type="molecule type" value="Genomic_DNA"/>
</dbReference>
<feature type="region of interest" description="Disordered" evidence="1">
    <location>
        <begin position="1"/>
        <end position="21"/>
    </location>
</feature>
<reference evidence="3" key="1">
    <citation type="submission" date="2019-06" db="EMBL/GenBank/DDBJ databases">
        <authorList>
            <person name="Palmer J.M."/>
        </authorList>
    </citation>
    <scope>NUCLEOTIDE SEQUENCE</scope>
    <source>
        <strain evidence="3">TWF679</strain>
    </source>
</reference>
<keyword evidence="2" id="KW-0472">Membrane</keyword>
<feature type="transmembrane region" description="Helical" evidence="2">
    <location>
        <begin position="381"/>
        <end position="410"/>
    </location>
</feature>
<evidence type="ECO:0000313" key="3">
    <source>
        <dbReference type="EMBL" id="KAF3212995.1"/>
    </source>
</evidence>
<sequence>MSEKYPYSYPEAVQNDSVPAPTNDMSIGYAPTAPTYVSPTSPAPTTTTQVSSSTVFHNSLLQTKQTLNPAGVHVLDVPYSPGHDPEEQRQHAHHQFSNGQYQRPQAPGEEILPAYPYGPTENNTIIIVQEPKKRGTWDRLTDACKSRAGGVWYCFSSLVAFVLLILLLVGCASPGTSSFATNLIKLKNTNSRYSSYDDNILYETDYTAFNPSTGRVEKPSYILFGFSGHCNVFEVGTRSSGSSLFSRQCERQFVAQFFIPPPADNGNRTTSFDGIIDISNVNLIRKIVVALFFVIMFYILGTSIAVCMGYWKTIYKLWWINLILVITTVALFYFDTYGFWSPISGLGSYQFLGSVFNSEVTVLGMYLFHVALFAVLAANPIVLLIFLLLGTFGLILGFWLMWCFLIAWLAPDEPEYLIDMPVELAKDSGIDILDVSATKFTRERWRAIAFPTNLFVTKQRHQLLEYRPLPYRRERKRNFFIISKLWPCSDPGEPMEIYETSRVHQLYELPPKLGSNPLKSLRLSYWKVSPWSGSTPNCKTTEVLFTKEVANVKTPGNRQYLGAGFNSGTSSV</sequence>
<name>A0A8H8VBU8_ORBOL</name>
<organism evidence="3 4">
    <name type="scientific">Orbilia oligospora</name>
    <name type="common">Nematode-trapping fungus</name>
    <name type="synonym">Arthrobotrys oligospora</name>
    <dbReference type="NCBI Taxonomy" id="2813651"/>
    <lineage>
        <taxon>Eukaryota</taxon>
        <taxon>Fungi</taxon>
        <taxon>Dikarya</taxon>
        <taxon>Ascomycota</taxon>
        <taxon>Pezizomycotina</taxon>
        <taxon>Orbiliomycetes</taxon>
        <taxon>Orbiliales</taxon>
        <taxon>Orbiliaceae</taxon>
        <taxon>Orbilia</taxon>
    </lineage>
</organism>